<evidence type="ECO:0000313" key="3">
    <source>
        <dbReference type="Proteomes" id="UP001386955"/>
    </source>
</evidence>
<keyword evidence="1" id="KW-0732">Signal</keyword>
<accession>A0AAN9XLQ9</accession>
<evidence type="ECO:0000256" key="1">
    <source>
        <dbReference type="SAM" id="SignalP"/>
    </source>
</evidence>
<keyword evidence="3" id="KW-1185">Reference proteome</keyword>
<proteinExistence type="predicted"/>
<reference evidence="2 3" key="1">
    <citation type="submission" date="2024-01" db="EMBL/GenBank/DDBJ databases">
        <title>The genomes of 5 underutilized Papilionoideae crops provide insights into root nodulation and disease resistanc.</title>
        <authorList>
            <person name="Jiang F."/>
        </authorList>
    </citation>
    <scope>NUCLEOTIDE SEQUENCE [LARGE SCALE GENOMIC DNA]</scope>
    <source>
        <strain evidence="2">DUOXIRENSHENG_FW03</strain>
        <tissue evidence="2">Leaves</tissue>
    </source>
</reference>
<dbReference type="EMBL" id="JAYMYS010000004">
    <property type="protein sequence ID" value="KAK7397482.1"/>
    <property type="molecule type" value="Genomic_DNA"/>
</dbReference>
<dbReference type="Proteomes" id="UP001386955">
    <property type="component" value="Unassembled WGS sequence"/>
</dbReference>
<feature type="chain" id="PRO_5043001524" evidence="1">
    <location>
        <begin position="19"/>
        <end position="158"/>
    </location>
</feature>
<protein>
    <submittedName>
        <fullName evidence="2">Uncharacterized protein</fullName>
    </submittedName>
</protein>
<organism evidence="2 3">
    <name type="scientific">Psophocarpus tetragonolobus</name>
    <name type="common">Winged bean</name>
    <name type="synonym">Dolichos tetragonolobus</name>
    <dbReference type="NCBI Taxonomy" id="3891"/>
    <lineage>
        <taxon>Eukaryota</taxon>
        <taxon>Viridiplantae</taxon>
        <taxon>Streptophyta</taxon>
        <taxon>Embryophyta</taxon>
        <taxon>Tracheophyta</taxon>
        <taxon>Spermatophyta</taxon>
        <taxon>Magnoliopsida</taxon>
        <taxon>eudicotyledons</taxon>
        <taxon>Gunneridae</taxon>
        <taxon>Pentapetalae</taxon>
        <taxon>rosids</taxon>
        <taxon>fabids</taxon>
        <taxon>Fabales</taxon>
        <taxon>Fabaceae</taxon>
        <taxon>Papilionoideae</taxon>
        <taxon>50 kb inversion clade</taxon>
        <taxon>NPAAA clade</taxon>
        <taxon>indigoferoid/millettioid clade</taxon>
        <taxon>Phaseoleae</taxon>
        <taxon>Psophocarpus</taxon>
    </lineage>
</organism>
<feature type="signal peptide" evidence="1">
    <location>
        <begin position="1"/>
        <end position="18"/>
    </location>
</feature>
<dbReference type="AlphaFoldDB" id="A0AAN9XLQ9"/>
<comment type="caution">
    <text evidence="2">The sequence shown here is derived from an EMBL/GenBank/DDBJ whole genome shotgun (WGS) entry which is preliminary data.</text>
</comment>
<evidence type="ECO:0000313" key="2">
    <source>
        <dbReference type="EMBL" id="KAK7397482.1"/>
    </source>
</evidence>
<name>A0AAN9XLQ9_PSOTE</name>
<gene>
    <name evidence="2" type="ORF">VNO78_18657</name>
</gene>
<sequence>MPLATLSLILILIPSTLILHLIEVSTPSIPIQDLVVEVVPDRTIVGSYGTVLMDLQVVPHVLSGEEFSNGSSNNASIPLKTINKKVVKPKKGLPLITILSFEWVNGEVGAYRSNYTNMERFKLFNHAYHFCHFDDTKDIPFNTCFCQNGNGPNLELFS</sequence>